<reference evidence="5" key="2">
    <citation type="submission" date="2012-10" db="EMBL/GenBank/DDBJ databases">
        <title>Improved high-quality draft of Thermaerobacter subterraneus C21, DSM 13965.</title>
        <authorList>
            <consortium name="DOE Joint Genome Institute"/>
            <person name="Eisen J."/>
            <person name="Huntemann M."/>
            <person name="Wei C.-L."/>
            <person name="Han J."/>
            <person name="Detter J.C."/>
            <person name="Han C."/>
            <person name="Tapia R."/>
            <person name="Chen A."/>
            <person name="Kyrpides N."/>
            <person name="Mavromatis K."/>
            <person name="Markowitz V."/>
            <person name="Szeto E."/>
            <person name="Ivanova N."/>
            <person name="Mikhailova N."/>
            <person name="Ovchinnikova G."/>
            <person name="Pagani I."/>
            <person name="Pati A."/>
            <person name="Goodwin L."/>
            <person name="Nordberg H.P."/>
            <person name="Cantor M.N."/>
            <person name="Hua S.X."/>
            <person name="Woyke T."/>
            <person name="Eisen J."/>
            <person name="Klenk H.-P."/>
        </authorList>
    </citation>
    <scope>NUCLEOTIDE SEQUENCE [LARGE SCALE GENOMIC DNA]</scope>
    <source>
        <strain evidence="5">DSM 13965</strain>
    </source>
</reference>
<feature type="region of interest" description="Disordered" evidence="3">
    <location>
        <begin position="45"/>
        <end position="67"/>
    </location>
</feature>
<dbReference type="PANTHER" id="PTHR30535:SF34">
    <property type="entry name" value="MOLYBDATE-BINDING PROTEIN MOLA"/>
    <property type="match status" value="1"/>
</dbReference>
<sequence length="349" mass="37336">MSRIFLHRIWGRTRPRGAGRRSLALLATLLILALLAAGCGGAGQAPAGTEQGQAGTQAGSSGAGAGHEAAAATTYPYTFTDDAGRQVTLEARPERIISLAPSNTEILFAIGAGDRVVGVDSFSDYPAEVKDLPKLGGLTDTNYEQIVALEPDLALTIGGTEEQVKKLEELGIPVAVIQPATLDDVLDRIQRIGELVDAQAGARQVVADMKARIDAVRQEVAAIPQAERVRVFYEVWNDPLMTVGPGGFIHDVIVAAGGVNVAEGTGQAWPQISLEEVVRQDPQVIVVPATLKSSYDQLKEGSRPGWEGITAVKEGRIYLIDDNLISRPGPRLVEGLEQLARWFYPDRFQ</sequence>
<dbReference type="EMBL" id="AENY02000002">
    <property type="protein sequence ID" value="EKP95811.1"/>
    <property type="molecule type" value="Genomic_DNA"/>
</dbReference>
<feature type="domain" description="Fe/B12 periplasmic-binding" evidence="4">
    <location>
        <begin position="95"/>
        <end position="347"/>
    </location>
</feature>
<dbReference type="CDD" id="cd01144">
    <property type="entry name" value="BtuF"/>
    <property type="match status" value="1"/>
</dbReference>
<proteinExistence type="inferred from homology"/>
<dbReference type="PROSITE" id="PS50983">
    <property type="entry name" value="FE_B12_PBP"/>
    <property type="match status" value="1"/>
</dbReference>
<dbReference type="OrthoDB" id="9816357at2"/>
<keyword evidence="6" id="KW-1185">Reference proteome</keyword>
<name>K6QFK1_9FIRM</name>
<dbReference type="HOGENOM" id="CLU_038034_2_8_9"/>
<keyword evidence="2" id="KW-0732">Signal</keyword>
<dbReference type="PANTHER" id="PTHR30535">
    <property type="entry name" value="VITAMIN B12-BINDING PROTEIN"/>
    <property type="match status" value="1"/>
</dbReference>
<dbReference type="STRING" id="867903.ThesuDRAFT_01571"/>
<reference evidence="5" key="1">
    <citation type="submission" date="2010-10" db="EMBL/GenBank/DDBJ databases">
        <authorList>
            <consortium name="US DOE Joint Genome Institute (JGI-PGF)"/>
            <person name="Lucas S."/>
            <person name="Copeland A."/>
            <person name="Lapidus A."/>
            <person name="Bruce D."/>
            <person name="Goodwin L."/>
            <person name="Pitluck S."/>
            <person name="Kyrpides N."/>
            <person name="Mavromatis K."/>
            <person name="Detter J.C."/>
            <person name="Han C."/>
            <person name="Land M."/>
            <person name="Hauser L."/>
            <person name="Markowitz V."/>
            <person name="Cheng J.-F."/>
            <person name="Hugenholtz P."/>
            <person name="Woyke T."/>
            <person name="Wu D."/>
            <person name="Pukall R."/>
            <person name="Wahrenburg C."/>
            <person name="Brambilla E."/>
            <person name="Klenk H.-P."/>
            <person name="Eisen J.A."/>
        </authorList>
    </citation>
    <scope>NUCLEOTIDE SEQUENCE [LARGE SCALE GENOMIC DNA]</scope>
    <source>
        <strain evidence="5">DSM 13965</strain>
    </source>
</reference>
<evidence type="ECO:0000313" key="6">
    <source>
        <dbReference type="Proteomes" id="UP000005710"/>
    </source>
</evidence>
<dbReference type="SUPFAM" id="SSF53807">
    <property type="entry name" value="Helical backbone' metal receptor"/>
    <property type="match status" value="1"/>
</dbReference>
<dbReference type="NCBIfam" id="NF038402">
    <property type="entry name" value="TroA_like"/>
    <property type="match status" value="1"/>
</dbReference>
<evidence type="ECO:0000256" key="2">
    <source>
        <dbReference type="ARBA" id="ARBA00022729"/>
    </source>
</evidence>
<comment type="caution">
    <text evidence="5">The sequence shown here is derived from an EMBL/GenBank/DDBJ whole genome shotgun (WGS) entry which is preliminary data.</text>
</comment>
<evidence type="ECO:0000256" key="3">
    <source>
        <dbReference type="SAM" id="MobiDB-lite"/>
    </source>
</evidence>
<dbReference type="InterPro" id="IPR050902">
    <property type="entry name" value="ABC_Transporter_SBP"/>
</dbReference>
<dbReference type="Gene3D" id="3.40.50.1980">
    <property type="entry name" value="Nitrogenase molybdenum iron protein domain"/>
    <property type="match status" value="2"/>
</dbReference>
<protein>
    <submittedName>
        <fullName evidence="5">ABC-type Fe3+-hydroxamate transport system, periplasmic component</fullName>
    </submittedName>
</protein>
<dbReference type="RefSeq" id="WP_006903843.1">
    <property type="nucleotide sequence ID" value="NZ_JH976535.1"/>
</dbReference>
<dbReference type="Proteomes" id="UP000005710">
    <property type="component" value="Unassembled WGS sequence"/>
</dbReference>
<dbReference type="Pfam" id="PF01497">
    <property type="entry name" value="Peripla_BP_2"/>
    <property type="match status" value="1"/>
</dbReference>
<dbReference type="AlphaFoldDB" id="K6QFK1"/>
<dbReference type="eggNOG" id="COG0614">
    <property type="taxonomic scope" value="Bacteria"/>
</dbReference>
<comment type="similarity">
    <text evidence="1">Belongs to the bacterial solute-binding protein 8 family.</text>
</comment>
<evidence type="ECO:0000259" key="4">
    <source>
        <dbReference type="PROSITE" id="PS50983"/>
    </source>
</evidence>
<dbReference type="InterPro" id="IPR054828">
    <property type="entry name" value="Vit_B12_bind_prot"/>
</dbReference>
<dbReference type="GO" id="GO:0071281">
    <property type="term" value="P:cellular response to iron ion"/>
    <property type="evidence" value="ECO:0007669"/>
    <property type="project" value="TreeGrafter"/>
</dbReference>
<dbReference type="InterPro" id="IPR002491">
    <property type="entry name" value="ABC_transptr_periplasmic_BD"/>
</dbReference>
<evidence type="ECO:0000256" key="1">
    <source>
        <dbReference type="ARBA" id="ARBA00008814"/>
    </source>
</evidence>
<organism evidence="5 6">
    <name type="scientific">Thermaerobacter subterraneus DSM 13965</name>
    <dbReference type="NCBI Taxonomy" id="867903"/>
    <lineage>
        <taxon>Bacteria</taxon>
        <taxon>Bacillati</taxon>
        <taxon>Bacillota</taxon>
        <taxon>Clostridia</taxon>
        <taxon>Eubacteriales</taxon>
        <taxon>Clostridiales Family XVII. Incertae Sedis</taxon>
        <taxon>Thermaerobacter</taxon>
    </lineage>
</organism>
<evidence type="ECO:0000313" key="5">
    <source>
        <dbReference type="EMBL" id="EKP95811.1"/>
    </source>
</evidence>
<accession>K6QFK1</accession>
<gene>
    <name evidence="5" type="ORF">ThesuDRAFT_01571</name>
</gene>